<protein>
    <submittedName>
        <fullName evidence="3">Uncharacterized MFS-type transporter</fullName>
    </submittedName>
</protein>
<proteinExistence type="predicted"/>
<feature type="transmembrane region" description="Helical" evidence="2">
    <location>
        <begin position="211"/>
        <end position="232"/>
    </location>
</feature>
<sequence length="493" mass="53568">MLTSRGDSVSVEATTPLSHEEHNTQLTEASHSQPFNSIRSSLRASTIDGVLAAIFHNIAGGVLLSNFLVELDASTVQIGMLASIPMLVNLLQPLGAYFADRTTSRHHYGLWIFAPARLVWLVLVLGITLLTWRQADPHPLIYWTLGVMLVSHILSALGSASWFSWLAALVPRQLRGRYFGFRNSAFNLTILIAVPLAGFGVSAWPGGTIQGYGMMLLLGVIAGVVSIGFQFLMRDVNPQVQRSLPVAIDVGSGAGTSTPMQPQIWQDKNFLIFLVYFGLWAFSINLSSPFFNIYLLDNLSLDVRWVTLYNSLASGATLLMLVVWGKLSDRVGNRPLLLLVGILVALTPLLWLGINTSSTSLWLWLPLLHIFIGGTWAAIELCSNNIQMAIAPIQWHSSYFAIAAAVAGGAGAAGTLAGGVLAQFADYGGLKGMFIISCILRFVALLPLVLVHEWQNQSSSQAKVLTASTEPSVILNEPLKPDLLHREQPSMRS</sequence>
<keyword evidence="2" id="KW-1133">Transmembrane helix</keyword>
<keyword evidence="2" id="KW-0472">Membrane</keyword>
<feature type="transmembrane region" description="Helical" evidence="2">
    <location>
        <begin position="140"/>
        <end position="165"/>
    </location>
</feature>
<dbReference type="InterPro" id="IPR011701">
    <property type="entry name" value="MFS"/>
</dbReference>
<keyword evidence="2" id="KW-0812">Transmembrane</keyword>
<feature type="transmembrane region" description="Helical" evidence="2">
    <location>
        <begin position="110"/>
        <end position="134"/>
    </location>
</feature>
<evidence type="ECO:0000313" key="3">
    <source>
        <dbReference type="EMBL" id="CAA9579036.1"/>
    </source>
</evidence>
<dbReference type="Pfam" id="PF07690">
    <property type="entry name" value="MFS_1"/>
    <property type="match status" value="1"/>
</dbReference>
<name>A0A6J4VHJ8_9CYAN</name>
<dbReference type="AlphaFoldDB" id="A0A6J4VHJ8"/>
<gene>
    <name evidence="3" type="ORF">AVDCRST_MAG81-2715</name>
</gene>
<feature type="transmembrane region" description="Helical" evidence="2">
    <location>
        <begin position="75"/>
        <end position="98"/>
    </location>
</feature>
<reference evidence="3" key="1">
    <citation type="submission" date="2020-02" db="EMBL/GenBank/DDBJ databases">
        <authorList>
            <person name="Meier V. D."/>
        </authorList>
    </citation>
    <scope>NUCLEOTIDE SEQUENCE</scope>
    <source>
        <strain evidence="3">AVDCRST_MAG81</strain>
    </source>
</reference>
<feature type="region of interest" description="Disordered" evidence="1">
    <location>
        <begin position="1"/>
        <end position="32"/>
    </location>
</feature>
<dbReference type="PANTHER" id="PTHR23526">
    <property type="entry name" value="INTEGRAL MEMBRANE TRANSPORT PROTEIN-RELATED"/>
    <property type="match status" value="1"/>
</dbReference>
<dbReference type="GO" id="GO:0022857">
    <property type="term" value="F:transmembrane transporter activity"/>
    <property type="evidence" value="ECO:0007669"/>
    <property type="project" value="InterPro"/>
</dbReference>
<organism evidence="3">
    <name type="scientific">uncultured Synechococcales cyanobacterium</name>
    <dbReference type="NCBI Taxonomy" id="1936017"/>
    <lineage>
        <taxon>Bacteria</taxon>
        <taxon>Bacillati</taxon>
        <taxon>Cyanobacteriota</taxon>
        <taxon>Cyanophyceae</taxon>
        <taxon>Synechococcales</taxon>
        <taxon>environmental samples</taxon>
    </lineage>
</organism>
<dbReference type="InterPro" id="IPR036259">
    <property type="entry name" value="MFS_trans_sf"/>
</dbReference>
<feature type="transmembrane region" description="Helical" evidence="2">
    <location>
        <begin position="399"/>
        <end position="421"/>
    </location>
</feature>
<dbReference type="PANTHER" id="PTHR23526:SF2">
    <property type="entry name" value="MAJOR FACILITATOR SUPERFAMILY (MFS) PROFILE DOMAIN-CONTAINING PROTEIN"/>
    <property type="match status" value="1"/>
</dbReference>
<feature type="transmembrane region" description="Helical" evidence="2">
    <location>
        <begin position="49"/>
        <end position="69"/>
    </location>
</feature>
<dbReference type="InterPro" id="IPR052528">
    <property type="entry name" value="Sugar_transport-like"/>
</dbReference>
<feature type="transmembrane region" description="Helical" evidence="2">
    <location>
        <begin position="360"/>
        <end position="379"/>
    </location>
</feature>
<dbReference type="Gene3D" id="1.20.1250.20">
    <property type="entry name" value="MFS general substrate transporter like domains"/>
    <property type="match status" value="2"/>
</dbReference>
<feature type="transmembrane region" description="Helical" evidence="2">
    <location>
        <begin position="303"/>
        <end position="324"/>
    </location>
</feature>
<dbReference type="SUPFAM" id="SSF103473">
    <property type="entry name" value="MFS general substrate transporter"/>
    <property type="match status" value="1"/>
</dbReference>
<feature type="transmembrane region" description="Helical" evidence="2">
    <location>
        <begin position="185"/>
        <end position="205"/>
    </location>
</feature>
<evidence type="ECO:0000256" key="1">
    <source>
        <dbReference type="SAM" id="MobiDB-lite"/>
    </source>
</evidence>
<feature type="transmembrane region" description="Helical" evidence="2">
    <location>
        <begin position="433"/>
        <end position="451"/>
    </location>
</feature>
<feature type="transmembrane region" description="Helical" evidence="2">
    <location>
        <begin position="336"/>
        <end position="354"/>
    </location>
</feature>
<evidence type="ECO:0000256" key="2">
    <source>
        <dbReference type="SAM" id="Phobius"/>
    </source>
</evidence>
<feature type="transmembrane region" description="Helical" evidence="2">
    <location>
        <begin position="270"/>
        <end position="291"/>
    </location>
</feature>
<dbReference type="EMBL" id="CADCWO010000145">
    <property type="protein sequence ID" value="CAA9579036.1"/>
    <property type="molecule type" value="Genomic_DNA"/>
</dbReference>
<feature type="compositionally biased region" description="Polar residues" evidence="1">
    <location>
        <begin position="1"/>
        <end position="17"/>
    </location>
</feature>
<accession>A0A6J4VHJ8</accession>